<dbReference type="InterPro" id="IPR001128">
    <property type="entry name" value="Cyt_P450"/>
</dbReference>
<comment type="similarity">
    <text evidence="2 4">Belongs to the cytochrome P450 family.</text>
</comment>
<dbReference type="SUPFAM" id="SSF48264">
    <property type="entry name" value="Cytochrome P450"/>
    <property type="match status" value="1"/>
</dbReference>
<dbReference type="PANTHER" id="PTHR24305:SF166">
    <property type="entry name" value="CYTOCHROME P450 12A4, MITOCHONDRIAL-RELATED"/>
    <property type="match status" value="1"/>
</dbReference>
<protein>
    <recommendedName>
        <fullName evidence="8">Cytochrome P450</fullName>
    </recommendedName>
</protein>
<feature type="compositionally biased region" description="Low complexity" evidence="5">
    <location>
        <begin position="90"/>
        <end position="126"/>
    </location>
</feature>
<keyword evidence="3 4" id="KW-0408">Iron</keyword>
<proteinExistence type="inferred from homology"/>
<sequence>MQSTRLPCGTRAFQGSAPGVGCPSAGHGAASLLNARSFSPDAFTGTNSASHVVPTASRRCQHHKSDATYNRGLSCEHRYSSALSTSQLRSVTPSSTPSHHSSSSSFPSASSTSASPSPHSHLHPPTTSDLRLDLWLSLLQAAAAQLTSATTAATAAAGDVASRLQRLTQPPPPGFPAGPPGDQTLALLSDPLRFLSETTARYGPVVGLLLGGERVVLVSGRQEAHAVLVDQAGSVYGKAGTAFFPGSSLAGNGLLVSDGAVWQRQRRLATPAFRRTAVETYGSAMVSATEDMMGRVWGQGGTRDVYADFNELTLQVTLEALFGFTAPERKHQTQQQQSQQQPHSTWQQPHSSTSSSPASSSSSAASSEEARQIVAAVEKAFTFFTQRAATGFVIPEWLPTWDNLEFAAAVQQLDRVVYGMIARRREDLAARHGSVAAAAAAAAAARATATTPAVPGDLLTSLLLARDEDGYGMSDSALRDELMTLLVAGQETSAILLGWAAALLAAHPEVQQAAAAEVREVCGETAAPTAASVRHMPYLESIVLETLRLYSPAYMVGRCARVGTTLGDDGRYSLPAGTTVLVSPYVMHRDPTVWEQPEVFKPERWHELQSREGYQGYMGLMSGLGPNGAYLPFGGGPRNCIGSGFAMMEAMLVLSAVLQRYSLTLPYNSPASLPRPQPLLTLRPEAVVLRLTPRR</sequence>
<feature type="compositionally biased region" description="Low complexity" evidence="5">
    <location>
        <begin position="333"/>
        <end position="367"/>
    </location>
</feature>
<keyword evidence="4" id="KW-0503">Monooxygenase</keyword>
<keyword evidence="3 4" id="KW-0349">Heme</keyword>
<dbReference type="PRINTS" id="PR00463">
    <property type="entry name" value="EP450I"/>
</dbReference>
<comment type="cofactor">
    <cofactor evidence="1 3">
        <name>heme</name>
        <dbReference type="ChEBI" id="CHEBI:30413"/>
    </cofactor>
</comment>
<dbReference type="Gene3D" id="1.10.630.10">
    <property type="entry name" value="Cytochrome P450"/>
    <property type="match status" value="1"/>
</dbReference>
<dbReference type="InterPro" id="IPR017972">
    <property type="entry name" value="Cyt_P450_CS"/>
</dbReference>
<dbReference type="GO" id="GO:0005506">
    <property type="term" value="F:iron ion binding"/>
    <property type="evidence" value="ECO:0007669"/>
    <property type="project" value="InterPro"/>
</dbReference>
<feature type="binding site" description="axial binding residue" evidence="3">
    <location>
        <position position="640"/>
    </location>
    <ligand>
        <name>heme</name>
        <dbReference type="ChEBI" id="CHEBI:30413"/>
    </ligand>
    <ligandPart>
        <name>Fe</name>
        <dbReference type="ChEBI" id="CHEBI:18248"/>
    </ligandPart>
</feature>
<dbReference type="InterPro" id="IPR050121">
    <property type="entry name" value="Cytochrome_P450_monoxygenase"/>
</dbReference>
<dbReference type="GO" id="GO:0020037">
    <property type="term" value="F:heme binding"/>
    <property type="evidence" value="ECO:0007669"/>
    <property type="project" value="InterPro"/>
</dbReference>
<organism evidence="6 7">
    <name type="scientific">Astrephomene gubernaculifera</name>
    <dbReference type="NCBI Taxonomy" id="47775"/>
    <lineage>
        <taxon>Eukaryota</taxon>
        <taxon>Viridiplantae</taxon>
        <taxon>Chlorophyta</taxon>
        <taxon>core chlorophytes</taxon>
        <taxon>Chlorophyceae</taxon>
        <taxon>CS clade</taxon>
        <taxon>Chlamydomonadales</taxon>
        <taxon>Astrephomenaceae</taxon>
        <taxon>Astrephomene</taxon>
    </lineage>
</organism>
<evidence type="ECO:0000256" key="2">
    <source>
        <dbReference type="ARBA" id="ARBA00010617"/>
    </source>
</evidence>
<dbReference type="PANTHER" id="PTHR24305">
    <property type="entry name" value="CYTOCHROME P450"/>
    <property type="match status" value="1"/>
</dbReference>
<dbReference type="Pfam" id="PF00067">
    <property type="entry name" value="p450"/>
    <property type="match status" value="1"/>
</dbReference>
<gene>
    <name evidence="6" type="ORF">Agub_g84</name>
</gene>
<evidence type="ECO:0000256" key="1">
    <source>
        <dbReference type="ARBA" id="ARBA00001971"/>
    </source>
</evidence>
<dbReference type="PRINTS" id="PR00385">
    <property type="entry name" value="P450"/>
</dbReference>
<feature type="region of interest" description="Disordered" evidence="5">
    <location>
        <begin position="328"/>
        <end position="367"/>
    </location>
</feature>
<dbReference type="PROSITE" id="PS00086">
    <property type="entry name" value="CYTOCHROME_P450"/>
    <property type="match status" value="1"/>
</dbReference>
<dbReference type="AlphaFoldDB" id="A0AAD3HGL1"/>
<reference evidence="6 7" key="1">
    <citation type="journal article" date="2021" name="Sci. Rep.">
        <title>Genome sequencing of the multicellular alga Astrephomene provides insights into convergent evolution of germ-soma differentiation.</title>
        <authorList>
            <person name="Yamashita S."/>
            <person name="Yamamoto K."/>
            <person name="Matsuzaki R."/>
            <person name="Suzuki S."/>
            <person name="Yamaguchi H."/>
            <person name="Hirooka S."/>
            <person name="Minakuchi Y."/>
            <person name="Miyagishima S."/>
            <person name="Kawachi M."/>
            <person name="Toyoda A."/>
            <person name="Nozaki H."/>
        </authorList>
    </citation>
    <scope>NUCLEOTIDE SEQUENCE [LARGE SCALE GENOMIC DNA]</scope>
    <source>
        <strain evidence="6 7">NIES-4017</strain>
    </source>
</reference>
<name>A0AAD3HGL1_9CHLO</name>
<evidence type="ECO:0000256" key="3">
    <source>
        <dbReference type="PIRSR" id="PIRSR602401-1"/>
    </source>
</evidence>
<accession>A0AAD3HGL1</accession>
<comment type="caution">
    <text evidence="6">The sequence shown here is derived from an EMBL/GenBank/DDBJ whole genome shotgun (WGS) entry which is preliminary data.</text>
</comment>
<evidence type="ECO:0000313" key="6">
    <source>
        <dbReference type="EMBL" id="GFR39620.1"/>
    </source>
</evidence>
<feature type="region of interest" description="Disordered" evidence="5">
    <location>
        <begin position="84"/>
        <end position="126"/>
    </location>
</feature>
<evidence type="ECO:0000256" key="5">
    <source>
        <dbReference type="SAM" id="MobiDB-lite"/>
    </source>
</evidence>
<dbReference type="InterPro" id="IPR002401">
    <property type="entry name" value="Cyt_P450_E_grp-I"/>
</dbReference>
<keyword evidence="3 4" id="KW-0479">Metal-binding</keyword>
<dbReference type="GO" id="GO:0004497">
    <property type="term" value="F:monooxygenase activity"/>
    <property type="evidence" value="ECO:0007669"/>
    <property type="project" value="UniProtKB-KW"/>
</dbReference>
<evidence type="ECO:0008006" key="8">
    <source>
        <dbReference type="Google" id="ProtNLM"/>
    </source>
</evidence>
<dbReference type="EMBL" id="BMAR01000001">
    <property type="protein sequence ID" value="GFR39620.1"/>
    <property type="molecule type" value="Genomic_DNA"/>
</dbReference>
<dbReference type="GO" id="GO:0016705">
    <property type="term" value="F:oxidoreductase activity, acting on paired donors, with incorporation or reduction of molecular oxygen"/>
    <property type="evidence" value="ECO:0007669"/>
    <property type="project" value="InterPro"/>
</dbReference>
<dbReference type="Proteomes" id="UP001054857">
    <property type="component" value="Unassembled WGS sequence"/>
</dbReference>
<evidence type="ECO:0000256" key="4">
    <source>
        <dbReference type="RuleBase" id="RU000461"/>
    </source>
</evidence>
<keyword evidence="4" id="KW-0560">Oxidoreductase</keyword>
<evidence type="ECO:0000313" key="7">
    <source>
        <dbReference type="Proteomes" id="UP001054857"/>
    </source>
</evidence>
<keyword evidence="7" id="KW-1185">Reference proteome</keyword>
<dbReference type="InterPro" id="IPR036396">
    <property type="entry name" value="Cyt_P450_sf"/>
</dbReference>